<keyword evidence="3" id="KW-0288">FMN</keyword>
<reference evidence="6" key="1">
    <citation type="journal article" date="2014" name="Int. J. Syst. Evol. Microbiol.">
        <title>Complete genome sequence of Corynebacterium casei LMG S-19264T (=DSM 44701T), isolated from a smear-ripened cheese.</title>
        <authorList>
            <consortium name="US DOE Joint Genome Institute (JGI-PGF)"/>
            <person name="Walter F."/>
            <person name="Albersmeier A."/>
            <person name="Kalinowski J."/>
            <person name="Ruckert C."/>
        </authorList>
    </citation>
    <scope>NUCLEOTIDE SEQUENCE</scope>
    <source>
        <strain evidence="6">CGMCC 1.12919</strain>
    </source>
</reference>
<comment type="similarity">
    <text evidence="1">Belongs to the SsuE family.</text>
</comment>
<evidence type="ECO:0000313" key="7">
    <source>
        <dbReference type="Proteomes" id="UP000637002"/>
    </source>
</evidence>
<name>A0A916URY3_9HYPH</name>
<evidence type="ECO:0000256" key="2">
    <source>
        <dbReference type="ARBA" id="ARBA00022630"/>
    </source>
</evidence>
<evidence type="ECO:0000259" key="5">
    <source>
        <dbReference type="Pfam" id="PF03358"/>
    </source>
</evidence>
<keyword evidence="2" id="KW-0285">Flavoprotein</keyword>
<feature type="domain" description="NADPH-dependent FMN reductase-like" evidence="5">
    <location>
        <begin position="5"/>
        <end position="144"/>
    </location>
</feature>
<dbReference type="GO" id="GO:0016491">
    <property type="term" value="F:oxidoreductase activity"/>
    <property type="evidence" value="ECO:0007669"/>
    <property type="project" value="UniProtKB-KW"/>
</dbReference>
<dbReference type="SUPFAM" id="SSF52218">
    <property type="entry name" value="Flavoproteins"/>
    <property type="match status" value="1"/>
</dbReference>
<dbReference type="PANTHER" id="PTHR43408">
    <property type="entry name" value="FMN REDUCTASE (NADPH)"/>
    <property type="match status" value="1"/>
</dbReference>
<comment type="caution">
    <text evidence="6">The sequence shown here is derived from an EMBL/GenBank/DDBJ whole genome shotgun (WGS) entry which is preliminary data.</text>
</comment>
<dbReference type="AlphaFoldDB" id="A0A916URY3"/>
<organism evidence="6 7">
    <name type="scientific">Chelatococcus reniformis</name>
    <dbReference type="NCBI Taxonomy" id="1494448"/>
    <lineage>
        <taxon>Bacteria</taxon>
        <taxon>Pseudomonadati</taxon>
        <taxon>Pseudomonadota</taxon>
        <taxon>Alphaproteobacteria</taxon>
        <taxon>Hyphomicrobiales</taxon>
        <taxon>Chelatococcaceae</taxon>
        <taxon>Chelatococcus</taxon>
    </lineage>
</organism>
<dbReference type="Gene3D" id="3.40.50.360">
    <property type="match status" value="1"/>
</dbReference>
<protein>
    <submittedName>
        <fullName evidence="6">FMN reductase</fullName>
    </submittedName>
</protein>
<dbReference type="InterPro" id="IPR019912">
    <property type="entry name" value="FMN_Rdtase_MsuE-like"/>
</dbReference>
<keyword evidence="7" id="KW-1185">Reference proteome</keyword>
<gene>
    <name evidence="6" type="ORF">GCM10010994_49160</name>
</gene>
<sequence length="185" mass="19309">MSALRLVALSGNTRRPSKTRELAAAAARAVARRRSVQLELYDLVDIGPGLGAFSRDRLPPAGAAILSAIENADALIVTTPVYKGSYAGLLKHLIDFVDPPALIGKPVLLGATGGGHRHSLVVEHQLRPLFGFFSALSVPTAVYAGDPDFVDGRLTDATILDRLDQAAAELAALAIASPAPARDVA</sequence>
<accession>A0A916URY3</accession>
<dbReference type="PANTHER" id="PTHR43408:SF2">
    <property type="entry name" value="FMN REDUCTASE (NADPH)"/>
    <property type="match status" value="1"/>
</dbReference>
<dbReference type="InterPro" id="IPR005025">
    <property type="entry name" value="FMN_Rdtase-like_dom"/>
</dbReference>
<reference evidence="6" key="2">
    <citation type="submission" date="2020-09" db="EMBL/GenBank/DDBJ databases">
        <authorList>
            <person name="Sun Q."/>
            <person name="Zhou Y."/>
        </authorList>
    </citation>
    <scope>NUCLEOTIDE SEQUENCE</scope>
    <source>
        <strain evidence="6">CGMCC 1.12919</strain>
    </source>
</reference>
<dbReference type="EMBL" id="BMGG01000009">
    <property type="protein sequence ID" value="GGC85436.1"/>
    <property type="molecule type" value="Genomic_DNA"/>
</dbReference>
<dbReference type="InterPro" id="IPR051814">
    <property type="entry name" value="NAD(P)H-dep_FMN_reductase"/>
</dbReference>
<evidence type="ECO:0000313" key="6">
    <source>
        <dbReference type="EMBL" id="GGC85436.1"/>
    </source>
</evidence>
<dbReference type="RefSeq" id="WP_188611817.1">
    <property type="nucleotide sequence ID" value="NZ_BMGG01000009.1"/>
</dbReference>
<dbReference type="Pfam" id="PF03358">
    <property type="entry name" value="FMN_red"/>
    <property type="match status" value="1"/>
</dbReference>
<evidence type="ECO:0000256" key="4">
    <source>
        <dbReference type="ARBA" id="ARBA00023002"/>
    </source>
</evidence>
<dbReference type="Proteomes" id="UP000637002">
    <property type="component" value="Unassembled WGS sequence"/>
</dbReference>
<evidence type="ECO:0000256" key="1">
    <source>
        <dbReference type="ARBA" id="ARBA00005990"/>
    </source>
</evidence>
<keyword evidence="4" id="KW-0560">Oxidoreductase</keyword>
<proteinExistence type="inferred from homology"/>
<dbReference type="NCBIfam" id="TIGR03566">
    <property type="entry name" value="FMN_reduc_MsuE"/>
    <property type="match status" value="1"/>
</dbReference>
<dbReference type="InterPro" id="IPR029039">
    <property type="entry name" value="Flavoprotein-like_sf"/>
</dbReference>
<evidence type="ECO:0000256" key="3">
    <source>
        <dbReference type="ARBA" id="ARBA00022643"/>
    </source>
</evidence>